<dbReference type="PROSITE" id="PS51669">
    <property type="entry name" value="4FE4S_MOW_BIS_MGD"/>
    <property type="match status" value="1"/>
</dbReference>
<keyword evidence="5" id="KW-0411">Iron-sulfur</keyword>
<dbReference type="AlphaFoldDB" id="A0A8J3ERL0"/>
<dbReference type="Gene3D" id="3.40.228.10">
    <property type="entry name" value="Dimethylsulfoxide Reductase, domain 2"/>
    <property type="match status" value="1"/>
</dbReference>
<dbReference type="PANTHER" id="PTHR43105">
    <property type="entry name" value="RESPIRATORY NITRATE REDUCTASE"/>
    <property type="match status" value="1"/>
</dbReference>
<keyword evidence="2" id="KW-0479">Metal-binding</keyword>
<dbReference type="GO" id="GO:0016491">
    <property type="term" value="F:oxidoreductase activity"/>
    <property type="evidence" value="ECO:0007669"/>
    <property type="project" value="UniProtKB-KW"/>
</dbReference>
<proteinExistence type="predicted"/>
<comment type="caution">
    <text evidence="8">The sequence shown here is derived from an EMBL/GenBank/DDBJ whole genome shotgun (WGS) entry which is preliminary data.</text>
</comment>
<evidence type="ECO:0000313" key="9">
    <source>
        <dbReference type="Proteomes" id="UP000650511"/>
    </source>
</evidence>
<dbReference type="InterPro" id="IPR009010">
    <property type="entry name" value="Asp_de-COase-like_dom_sf"/>
</dbReference>
<dbReference type="GO" id="GO:0016020">
    <property type="term" value="C:membrane"/>
    <property type="evidence" value="ECO:0007669"/>
    <property type="project" value="TreeGrafter"/>
</dbReference>
<evidence type="ECO:0000313" key="8">
    <source>
        <dbReference type="EMBL" id="GGI05170.1"/>
    </source>
</evidence>
<dbReference type="PANTHER" id="PTHR43105:SF9">
    <property type="entry name" value="NADPH-FE(3+) OXIDOREDUCTASE SUBUNIT ALPHA"/>
    <property type="match status" value="1"/>
</dbReference>
<organism evidence="8 9">
    <name type="scientific">Egicoccus halophilus</name>
    <dbReference type="NCBI Taxonomy" id="1670830"/>
    <lineage>
        <taxon>Bacteria</taxon>
        <taxon>Bacillati</taxon>
        <taxon>Actinomycetota</taxon>
        <taxon>Nitriliruptoria</taxon>
        <taxon>Egicoccales</taxon>
        <taxon>Egicoccaceae</taxon>
        <taxon>Egicoccus</taxon>
    </lineage>
</organism>
<feature type="region of interest" description="Disordered" evidence="6">
    <location>
        <begin position="732"/>
        <end position="761"/>
    </location>
</feature>
<feature type="compositionally biased region" description="Basic and acidic residues" evidence="6">
    <location>
        <begin position="751"/>
        <end position="761"/>
    </location>
</feature>
<evidence type="ECO:0000256" key="2">
    <source>
        <dbReference type="ARBA" id="ARBA00022723"/>
    </source>
</evidence>
<sequence length="761" mass="80184">MATAIRTCALCEATCGLRLTLDGNTVVRVVGDEHDVFSAGYLCPKGALIGEVHADPDRLTRPRVRRDGGWVEVDWEEAFDEIGRRLAPILTEHGRDAVGVYLGNPNVHNLAGQLYVRPLLKALGTRQVFSASSVDQLPKHLSCGAMFGDPLAVPVPDIDRTDLLVVLGGNPRVSNGSLWTAPNLPGRLDALRRRGGRLVVVDPRRTRTAARADRHLAVRPGTDALLLAAVANVLLAEGLVDGEVLNSPRVTGLDALRGRLSPFTPQVVSPRVGIPAEAVRELARELAAAGRACVYGRLGTTTVRHGTVTSWLVDVVNLLTGNLDRPGGAMFAAPAHHRPTRRPFTAGRWRSRVRGLPEVIGELPVATLADEIETPGDGQLRALFVLAGNPVISSPDAGRLDAAIAGLDLVVAVDTHVTATARHATVLLPPPSVLERSHYDLTFTGFAVRNVANYSPATFAPPAGQLDEWQILLGLAAVVLGQRPPLDLAAADAFVAHQLAEQLVTDPSARVAQRDPQALLAAVGDRVGPERLLDLLLRAGRSGDGFGQDPDGLTLADLEAAPHGVDLGPLQPRLDEVVNTASGRVEVLPDLLVPGIEALADELAAPSTDGLVLIGRRHLRTNNSWSHNVAGLRGGSLCTLQVSPADAAREGLVDGGRATVRSRVGELVARVEVTDDLREGVVSLPHGFGSDLDGVELTEARRGNGVNSNLLTDAAELDVLSGTAVLNGIPVDVTPATDDTPSAGATPATGRGHERRAPVRS</sequence>
<evidence type="ECO:0000256" key="1">
    <source>
        <dbReference type="ARBA" id="ARBA00022485"/>
    </source>
</evidence>
<dbReference type="Gene3D" id="2.40.40.20">
    <property type="match status" value="1"/>
</dbReference>
<keyword evidence="1" id="KW-0004">4Fe-4S</keyword>
<dbReference type="OrthoDB" id="7376058at2"/>
<dbReference type="Pfam" id="PF01568">
    <property type="entry name" value="Molydop_binding"/>
    <property type="match status" value="1"/>
</dbReference>
<protein>
    <submittedName>
        <fullName evidence="8">Molybdopterin-binding oxidoreductase</fullName>
    </submittedName>
</protein>
<evidence type="ECO:0000256" key="3">
    <source>
        <dbReference type="ARBA" id="ARBA00023002"/>
    </source>
</evidence>
<dbReference type="SUPFAM" id="SSF53706">
    <property type="entry name" value="Formate dehydrogenase/DMSO reductase, domains 1-3"/>
    <property type="match status" value="1"/>
</dbReference>
<feature type="domain" description="4Fe-4S Mo/W bis-MGD-type" evidence="7">
    <location>
        <begin position="1"/>
        <end position="57"/>
    </location>
</feature>
<dbReference type="InterPro" id="IPR050123">
    <property type="entry name" value="Prok_molybdopt-oxidoreductase"/>
</dbReference>
<accession>A0A8J3ERL0</accession>
<dbReference type="Gene3D" id="3.40.50.740">
    <property type="match status" value="1"/>
</dbReference>
<reference evidence="8" key="2">
    <citation type="submission" date="2020-09" db="EMBL/GenBank/DDBJ databases">
        <authorList>
            <person name="Sun Q."/>
            <person name="Zhou Y."/>
        </authorList>
    </citation>
    <scope>NUCLEOTIDE SEQUENCE</scope>
    <source>
        <strain evidence="8">CGMCC 1.14988</strain>
    </source>
</reference>
<dbReference type="InterPro" id="IPR006657">
    <property type="entry name" value="MoPterin_dinucl-bd_dom"/>
</dbReference>
<keyword evidence="3" id="KW-0560">Oxidoreductase</keyword>
<dbReference type="InterPro" id="IPR006656">
    <property type="entry name" value="Mopterin_OxRdtase"/>
</dbReference>
<evidence type="ECO:0000256" key="5">
    <source>
        <dbReference type="ARBA" id="ARBA00023014"/>
    </source>
</evidence>
<keyword evidence="4" id="KW-0408">Iron</keyword>
<evidence type="ECO:0000259" key="7">
    <source>
        <dbReference type="PROSITE" id="PS51669"/>
    </source>
</evidence>
<evidence type="ECO:0000256" key="4">
    <source>
        <dbReference type="ARBA" id="ARBA00023004"/>
    </source>
</evidence>
<keyword evidence="9" id="KW-1185">Reference proteome</keyword>
<dbReference type="Gene3D" id="2.20.25.90">
    <property type="entry name" value="ADC-like domains"/>
    <property type="match status" value="1"/>
</dbReference>
<dbReference type="EMBL" id="BMHA01000004">
    <property type="protein sequence ID" value="GGI05170.1"/>
    <property type="molecule type" value="Genomic_DNA"/>
</dbReference>
<dbReference type="Pfam" id="PF00384">
    <property type="entry name" value="Molybdopterin"/>
    <property type="match status" value="1"/>
</dbReference>
<dbReference type="InterPro" id="IPR006963">
    <property type="entry name" value="Mopterin_OxRdtase_4Fe-4S_dom"/>
</dbReference>
<dbReference type="SMART" id="SM00926">
    <property type="entry name" value="Molybdop_Fe4S4"/>
    <property type="match status" value="1"/>
</dbReference>
<evidence type="ECO:0000256" key="6">
    <source>
        <dbReference type="SAM" id="MobiDB-lite"/>
    </source>
</evidence>
<dbReference type="GO" id="GO:0051539">
    <property type="term" value="F:4 iron, 4 sulfur cluster binding"/>
    <property type="evidence" value="ECO:0007669"/>
    <property type="project" value="UniProtKB-KW"/>
</dbReference>
<gene>
    <name evidence="8" type="ORF">GCM10011354_12760</name>
</gene>
<dbReference type="GO" id="GO:0043546">
    <property type="term" value="F:molybdopterin cofactor binding"/>
    <property type="evidence" value="ECO:0007669"/>
    <property type="project" value="InterPro"/>
</dbReference>
<dbReference type="Proteomes" id="UP000650511">
    <property type="component" value="Unassembled WGS sequence"/>
</dbReference>
<dbReference type="RefSeq" id="WP_130649465.1">
    <property type="nucleotide sequence ID" value="NZ_BMHA01000004.1"/>
</dbReference>
<dbReference type="GO" id="GO:0046872">
    <property type="term" value="F:metal ion binding"/>
    <property type="evidence" value="ECO:0007669"/>
    <property type="project" value="UniProtKB-KW"/>
</dbReference>
<dbReference type="Pfam" id="PF04879">
    <property type="entry name" value="Molybdop_Fe4S4"/>
    <property type="match status" value="1"/>
</dbReference>
<dbReference type="SUPFAM" id="SSF50692">
    <property type="entry name" value="ADC-like"/>
    <property type="match status" value="1"/>
</dbReference>
<reference evidence="8" key="1">
    <citation type="journal article" date="2014" name="Int. J. Syst. Evol. Microbiol.">
        <title>Complete genome sequence of Corynebacterium casei LMG S-19264T (=DSM 44701T), isolated from a smear-ripened cheese.</title>
        <authorList>
            <consortium name="US DOE Joint Genome Institute (JGI-PGF)"/>
            <person name="Walter F."/>
            <person name="Albersmeier A."/>
            <person name="Kalinowski J."/>
            <person name="Ruckert C."/>
        </authorList>
    </citation>
    <scope>NUCLEOTIDE SEQUENCE</scope>
    <source>
        <strain evidence="8">CGMCC 1.14988</strain>
    </source>
</reference>
<name>A0A8J3ERL0_9ACTN</name>